<comment type="caution">
    <text evidence="2">The sequence shown here is derived from an EMBL/GenBank/DDBJ whole genome shotgun (WGS) entry which is preliminary data.</text>
</comment>
<evidence type="ECO:0000313" key="2">
    <source>
        <dbReference type="EMBL" id="CAE8714149.1"/>
    </source>
</evidence>
<proteinExistence type="predicted"/>
<feature type="non-terminal residue" evidence="2">
    <location>
        <position position="59"/>
    </location>
</feature>
<reference evidence="2" key="1">
    <citation type="submission" date="2021-02" db="EMBL/GenBank/DDBJ databases">
        <authorList>
            <person name="Dougan E. K."/>
            <person name="Rhodes N."/>
            <person name="Thang M."/>
            <person name="Chan C."/>
        </authorList>
    </citation>
    <scope>NUCLEOTIDE SEQUENCE</scope>
</reference>
<accession>A0A813KVE0</accession>
<evidence type="ECO:0000313" key="3">
    <source>
        <dbReference type="Proteomes" id="UP000626109"/>
    </source>
</evidence>
<gene>
    <name evidence="2" type="ORF">PGLA2088_LOCUS37846</name>
</gene>
<dbReference type="Proteomes" id="UP000626109">
    <property type="component" value="Unassembled WGS sequence"/>
</dbReference>
<dbReference type="AlphaFoldDB" id="A0A813KVE0"/>
<evidence type="ECO:0000256" key="1">
    <source>
        <dbReference type="SAM" id="MobiDB-lite"/>
    </source>
</evidence>
<name>A0A813KVE0_POLGL</name>
<dbReference type="EMBL" id="CAJNNW010032586">
    <property type="protein sequence ID" value="CAE8714149.1"/>
    <property type="molecule type" value="Genomic_DNA"/>
</dbReference>
<feature type="region of interest" description="Disordered" evidence="1">
    <location>
        <begin position="27"/>
        <end position="59"/>
    </location>
</feature>
<protein>
    <submittedName>
        <fullName evidence="2">Uncharacterized protein</fullName>
    </submittedName>
</protein>
<sequence>ASLQKSQGEPTFSALQELRTHVVPPLPAVLSHLPSPCPEPPRFQVDEAGSPARSDLFPG</sequence>
<feature type="non-terminal residue" evidence="2">
    <location>
        <position position="1"/>
    </location>
</feature>
<organism evidence="2 3">
    <name type="scientific">Polarella glacialis</name>
    <name type="common">Dinoflagellate</name>
    <dbReference type="NCBI Taxonomy" id="89957"/>
    <lineage>
        <taxon>Eukaryota</taxon>
        <taxon>Sar</taxon>
        <taxon>Alveolata</taxon>
        <taxon>Dinophyceae</taxon>
        <taxon>Suessiales</taxon>
        <taxon>Suessiaceae</taxon>
        <taxon>Polarella</taxon>
    </lineage>
</organism>